<proteinExistence type="predicted"/>
<dbReference type="EMBL" id="OQ890311">
    <property type="protein sequence ID" value="WLJ25512.1"/>
    <property type="molecule type" value="Genomic_DNA"/>
</dbReference>
<evidence type="ECO:0000313" key="1">
    <source>
        <dbReference type="EMBL" id="WLJ25512.1"/>
    </source>
</evidence>
<protein>
    <submittedName>
        <fullName evidence="1">Uncharacterized protein</fullName>
    </submittedName>
</protein>
<organism evidence="1">
    <name type="scientific">Corynebacterium phage HS01</name>
    <dbReference type="NCBI Taxonomy" id="3056389"/>
    <lineage>
        <taxon>Viruses</taxon>
    </lineage>
</organism>
<accession>A0AA49X1Y2</accession>
<reference evidence="1" key="1">
    <citation type="submission" date="2023-04" db="EMBL/GenBank/DDBJ databases">
        <title>The human skin virome in hidradenitis suppurativa patients.</title>
        <authorList>
            <person name="Jansen D."/>
        </authorList>
    </citation>
    <scope>NUCLEOTIDE SEQUENCE</scope>
    <source>
        <strain evidence="1">VC1_JansenPhageA</strain>
    </source>
</reference>
<name>A0AA49X1Y2_9VIRU</name>
<sequence length="102" mass="11943">MDVGITLQQAYQRYRPVKYGGEWWVDLGDRPRSFQALKTAMAYIKRSYEQRNRCLYANCLLEGEYMPGMGVGFRFCETHMRNAKHILNKSNRGTVIFRGVNL</sequence>